<dbReference type="Proteomes" id="UP000199426">
    <property type="component" value="Unassembled WGS sequence"/>
</dbReference>
<proteinExistence type="predicted"/>
<dbReference type="Proteomes" id="UP000251670">
    <property type="component" value="Unassembled WGS sequence"/>
</dbReference>
<evidence type="ECO:0000313" key="1">
    <source>
        <dbReference type="EMBL" id="SDI27781.1"/>
    </source>
</evidence>
<accession>A0A2X2WUZ1</accession>
<organism evidence="2 4">
    <name type="scientific">Chryseobacterium jejuense</name>
    <dbReference type="NCBI Taxonomy" id="445960"/>
    <lineage>
        <taxon>Bacteria</taxon>
        <taxon>Pseudomonadati</taxon>
        <taxon>Bacteroidota</taxon>
        <taxon>Flavobacteriia</taxon>
        <taxon>Flavobacteriales</taxon>
        <taxon>Weeksellaceae</taxon>
        <taxon>Chryseobacterium group</taxon>
        <taxon>Chryseobacterium</taxon>
    </lineage>
</organism>
<reference evidence="1 3" key="1">
    <citation type="submission" date="2016-10" db="EMBL/GenBank/DDBJ databases">
        <authorList>
            <person name="Varghese N."/>
            <person name="Submissions S."/>
        </authorList>
    </citation>
    <scope>NUCLEOTIDE SEQUENCE [LARGE SCALE GENOMIC DNA]</scope>
    <source>
        <strain evidence="1 3">DSM 19299</strain>
    </source>
</reference>
<keyword evidence="3" id="KW-1185">Reference proteome</keyword>
<reference evidence="2 4" key="2">
    <citation type="submission" date="2018-06" db="EMBL/GenBank/DDBJ databases">
        <authorList>
            <consortium name="Pathogen Informatics"/>
            <person name="Doyle S."/>
        </authorList>
    </citation>
    <scope>NUCLEOTIDE SEQUENCE [LARGE SCALE GENOMIC DNA]</scope>
    <source>
        <strain evidence="2 4">NCTC13492</strain>
    </source>
</reference>
<evidence type="ECO:0000313" key="2">
    <source>
        <dbReference type="EMBL" id="SQB44558.1"/>
    </source>
</evidence>
<dbReference type="AlphaFoldDB" id="A0A2X2WUZ1"/>
<gene>
    <name evidence="2" type="ORF">NCTC13492_02461</name>
    <name evidence="1" type="ORF">SAMN05421542_0686</name>
</gene>
<dbReference type="RefSeq" id="WP_089733567.1">
    <property type="nucleotide sequence ID" value="NZ_FNEG01000001.1"/>
</dbReference>
<protein>
    <submittedName>
        <fullName evidence="2">Uncharacterized protein</fullName>
    </submittedName>
</protein>
<dbReference type="EMBL" id="UAWB01000005">
    <property type="protein sequence ID" value="SQB44558.1"/>
    <property type="molecule type" value="Genomic_DNA"/>
</dbReference>
<name>A0A2X2WUZ1_CHRJE</name>
<dbReference type="OrthoDB" id="1247785at2"/>
<sequence>MNLYTLFSFHPKEEYYFSVIDKQGSIFDKFQLPECREIPIRNNIIPIKEEFSKEYSLNLDDFLKDYDLYTCYTGGVGDLLSEKAVIALKAELQGEVEFLPCMLRGKPIPVYAALFLKTASIVKDFEGMGFSFENTLLPDVKYAVQDENKGIKFVTQTFVDLVKKNDLKIECKQQTENKA</sequence>
<dbReference type="STRING" id="445960.SAMN05421542_0686"/>
<evidence type="ECO:0000313" key="3">
    <source>
        <dbReference type="Proteomes" id="UP000199426"/>
    </source>
</evidence>
<evidence type="ECO:0000313" key="4">
    <source>
        <dbReference type="Proteomes" id="UP000251670"/>
    </source>
</evidence>
<dbReference type="EMBL" id="FNEG01000001">
    <property type="protein sequence ID" value="SDI27781.1"/>
    <property type="molecule type" value="Genomic_DNA"/>
</dbReference>